<name>A0A4V3XDP7_9AGAM</name>
<dbReference type="Proteomes" id="UP000308199">
    <property type="component" value="Unassembled WGS sequence"/>
</dbReference>
<accession>A0A4V3XDP7</accession>
<keyword evidence="4" id="KW-1185">Reference proteome</keyword>
<evidence type="ECO:0000256" key="1">
    <source>
        <dbReference type="ARBA" id="ARBA00012344"/>
    </source>
</evidence>
<comment type="caution">
    <text evidence="3">The sequence shown here is derived from an EMBL/GenBank/DDBJ whole genome shotgun (WGS) entry which is preliminary data.</text>
</comment>
<sequence>MTSSADLKPYIIFGYGSLIWKNPGRVVTLIHKEDWDHFSASDAFPEEDIVWGVAHTIDPAQADEVREYLDYREKDGYTVESTDVYGVVNGEEEALIQGATVYVGRPDNPSFIGSQPIEDLAQRIFRSVGPSGKNSVYLYELANAVRKLAPESFDSHLFALEKRVKELEEETLNRS</sequence>
<gene>
    <name evidence="3" type="ORF">EW145_g1226</name>
</gene>
<dbReference type="EC" id="4.3.2.7" evidence="1"/>
<dbReference type="GO" id="GO:0006751">
    <property type="term" value="P:glutathione catabolic process"/>
    <property type="evidence" value="ECO:0007669"/>
    <property type="project" value="InterPro"/>
</dbReference>
<proteinExistence type="predicted"/>
<dbReference type="Pfam" id="PF04752">
    <property type="entry name" value="ChaC"/>
    <property type="match status" value="1"/>
</dbReference>
<protein>
    <recommendedName>
        <fullName evidence="1">glutathione-specific gamma-glutamylcyclotransferase</fullName>
        <ecNumber evidence="1">4.3.2.7</ecNumber>
    </recommendedName>
</protein>
<dbReference type="AlphaFoldDB" id="A0A4V3XDP7"/>
<reference evidence="3 4" key="1">
    <citation type="submission" date="2019-02" db="EMBL/GenBank/DDBJ databases">
        <title>Genome sequencing of the rare red list fungi Phellinidium pouzarii.</title>
        <authorList>
            <person name="Buettner E."/>
            <person name="Kellner H."/>
        </authorList>
    </citation>
    <scope>NUCLEOTIDE SEQUENCE [LARGE SCALE GENOMIC DNA]</scope>
    <source>
        <strain evidence="3 4">DSM 108285</strain>
    </source>
</reference>
<dbReference type="GO" id="GO:0061928">
    <property type="term" value="F:glutathione specific gamma-glutamylcyclotransferase activity"/>
    <property type="evidence" value="ECO:0007669"/>
    <property type="project" value="UniProtKB-EC"/>
</dbReference>
<dbReference type="InterPro" id="IPR036568">
    <property type="entry name" value="GGCT-like_sf"/>
</dbReference>
<evidence type="ECO:0000313" key="4">
    <source>
        <dbReference type="Proteomes" id="UP000308199"/>
    </source>
</evidence>
<dbReference type="InterPro" id="IPR013024">
    <property type="entry name" value="GGCT-like"/>
</dbReference>
<evidence type="ECO:0000313" key="3">
    <source>
        <dbReference type="EMBL" id="THH10573.1"/>
    </source>
</evidence>
<organism evidence="3 4">
    <name type="scientific">Phellinidium pouzarii</name>
    <dbReference type="NCBI Taxonomy" id="167371"/>
    <lineage>
        <taxon>Eukaryota</taxon>
        <taxon>Fungi</taxon>
        <taxon>Dikarya</taxon>
        <taxon>Basidiomycota</taxon>
        <taxon>Agaricomycotina</taxon>
        <taxon>Agaricomycetes</taxon>
        <taxon>Hymenochaetales</taxon>
        <taxon>Hymenochaetaceae</taxon>
        <taxon>Phellinidium</taxon>
    </lineage>
</organism>
<evidence type="ECO:0000256" key="2">
    <source>
        <dbReference type="ARBA" id="ARBA00023239"/>
    </source>
</evidence>
<dbReference type="SUPFAM" id="SSF110857">
    <property type="entry name" value="Gamma-glutamyl cyclotransferase-like"/>
    <property type="match status" value="1"/>
</dbReference>
<dbReference type="OrthoDB" id="5894at2759"/>
<keyword evidence="2" id="KW-0456">Lyase</keyword>
<dbReference type="InterPro" id="IPR006840">
    <property type="entry name" value="ChaC"/>
</dbReference>
<dbReference type="PANTHER" id="PTHR12192">
    <property type="entry name" value="CATION TRANSPORT PROTEIN CHAC-RELATED"/>
    <property type="match status" value="1"/>
</dbReference>
<dbReference type="PANTHER" id="PTHR12192:SF2">
    <property type="entry name" value="GLUTATHIONE-SPECIFIC GAMMA-GLUTAMYLCYCLOTRANSFERASE 2"/>
    <property type="match status" value="1"/>
</dbReference>
<dbReference type="EMBL" id="SGPK01000032">
    <property type="protein sequence ID" value="THH10573.1"/>
    <property type="molecule type" value="Genomic_DNA"/>
</dbReference>
<dbReference type="CDD" id="cd06661">
    <property type="entry name" value="GGCT_like"/>
    <property type="match status" value="1"/>
</dbReference>
<dbReference type="GO" id="GO:0005737">
    <property type="term" value="C:cytoplasm"/>
    <property type="evidence" value="ECO:0007669"/>
    <property type="project" value="TreeGrafter"/>
</dbReference>